<dbReference type="EC" id="7.1.1.9" evidence="3"/>
<evidence type="ECO:0000313" key="20">
    <source>
        <dbReference type="EMBL" id="CAB4878090.1"/>
    </source>
</evidence>
<evidence type="ECO:0000256" key="15">
    <source>
        <dbReference type="ARBA" id="ARBA00031389"/>
    </source>
</evidence>
<keyword evidence="8" id="KW-0479">Metal-binding</keyword>
<keyword evidence="14 16" id="KW-0472">Membrane</keyword>
<evidence type="ECO:0000259" key="18">
    <source>
        <dbReference type="PROSITE" id="PS50999"/>
    </source>
</evidence>
<dbReference type="PROSITE" id="PS00078">
    <property type="entry name" value="COX2"/>
    <property type="match status" value="1"/>
</dbReference>
<dbReference type="Pfam" id="PF00116">
    <property type="entry name" value="COX2"/>
    <property type="match status" value="1"/>
</dbReference>
<reference evidence="20" key="1">
    <citation type="submission" date="2020-05" db="EMBL/GenBank/DDBJ databases">
        <authorList>
            <person name="Chiriac C."/>
            <person name="Salcher M."/>
            <person name="Ghai R."/>
            <person name="Kavagutti S V."/>
        </authorList>
    </citation>
    <scope>NUCLEOTIDE SEQUENCE</scope>
</reference>
<comment type="similarity">
    <text evidence="2">Belongs to the cytochrome c oxidase subunit 2 family.</text>
</comment>
<dbReference type="EMBL" id="CAFBLQ010000125">
    <property type="protein sequence ID" value="CAB4878090.1"/>
    <property type="molecule type" value="Genomic_DNA"/>
</dbReference>
<feature type="transmembrane region" description="Helical" evidence="16">
    <location>
        <begin position="6"/>
        <end position="25"/>
    </location>
</feature>
<evidence type="ECO:0000256" key="4">
    <source>
        <dbReference type="ARBA" id="ARBA00022448"/>
    </source>
</evidence>
<dbReference type="GO" id="GO:0016491">
    <property type="term" value="F:oxidoreductase activity"/>
    <property type="evidence" value="ECO:0007669"/>
    <property type="project" value="InterPro"/>
</dbReference>
<keyword evidence="11 16" id="KW-1133">Transmembrane helix</keyword>
<dbReference type="GO" id="GO:0020037">
    <property type="term" value="F:heme binding"/>
    <property type="evidence" value="ECO:0007669"/>
    <property type="project" value="InterPro"/>
</dbReference>
<dbReference type="Pfam" id="PF02790">
    <property type="entry name" value="COX2_TM"/>
    <property type="match status" value="1"/>
</dbReference>
<dbReference type="CDD" id="cd13919">
    <property type="entry name" value="CuRO_HCO_II_like_5"/>
    <property type="match status" value="1"/>
</dbReference>
<keyword evidence="13" id="KW-0186">Copper</keyword>
<dbReference type="InterPro" id="IPR011759">
    <property type="entry name" value="Cyt_c_oxidase_su2_TM_dom"/>
</dbReference>
<dbReference type="Gene3D" id="1.10.287.90">
    <property type="match status" value="1"/>
</dbReference>
<dbReference type="SUPFAM" id="SSF81464">
    <property type="entry name" value="Cytochrome c oxidase subunit II-like, transmembrane region"/>
    <property type="match status" value="1"/>
</dbReference>
<dbReference type="AlphaFoldDB" id="A0A6J7EA75"/>
<dbReference type="PANTHER" id="PTHR22888:SF9">
    <property type="entry name" value="CYTOCHROME C OXIDASE SUBUNIT 2"/>
    <property type="match status" value="1"/>
</dbReference>
<dbReference type="PROSITE" id="PS50999">
    <property type="entry name" value="COX2_TM"/>
    <property type="match status" value="1"/>
</dbReference>
<protein>
    <recommendedName>
        <fullName evidence="3">cytochrome-c oxidase</fullName>
        <ecNumber evidence="3">7.1.1.9</ecNumber>
    </recommendedName>
    <alternativeName>
        <fullName evidence="15">Cytochrome c oxidase polypeptide II</fullName>
    </alternativeName>
</protein>
<evidence type="ECO:0000256" key="8">
    <source>
        <dbReference type="ARBA" id="ARBA00022723"/>
    </source>
</evidence>
<dbReference type="Gene3D" id="2.60.40.420">
    <property type="entry name" value="Cupredoxins - blue copper proteins"/>
    <property type="match status" value="1"/>
</dbReference>
<evidence type="ECO:0000256" key="10">
    <source>
        <dbReference type="ARBA" id="ARBA00022982"/>
    </source>
</evidence>
<feature type="domain" description="Cytochrome oxidase subunit II copper A binding" evidence="17">
    <location>
        <begin position="115"/>
        <end position="228"/>
    </location>
</feature>
<dbReference type="GO" id="GO:0042773">
    <property type="term" value="P:ATP synthesis coupled electron transport"/>
    <property type="evidence" value="ECO:0007669"/>
    <property type="project" value="TreeGrafter"/>
</dbReference>
<evidence type="ECO:0000256" key="13">
    <source>
        <dbReference type="ARBA" id="ARBA00023008"/>
    </source>
</evidence>
<accession>A0A6J7EA75</accession>
<dbReference type="InterPro" id="IPR036909">
    <property type="entry name" value="Cyt_c-like_dom_sf"/>
</dbReference>
<dbReference type="GO" id="GO:0004129">
    <property type="term" value="F:cytochrome-c oxidase activity"/>
    <property type="evidence" value="ECO:0007669"/>
    <property type="project" value="UniProtKB-EC"/>
</dbReference>
<feature type="transmembrane region" description="Helical" evidence="16">
    <location>
        <begin position="85"/>
        <end position="107"/>
    </location>
</feature>
<evidence type="ECO:0000259" key="19">
    <source>
        <dbReference type="PROSITE" id="PS51007"/>
    </source>
</evidence>
<evidence type="ECO:0000256" key="1">
    <source>
        <dbReference type="ARBA" id="ARBA00004141"/>
    </source>
</evidence>
<dbReference type="InterPro" id="IPR002429">
    <property type="entry name" value="CcO_II-like_C"/>
</dbReference>
<evidence type="ECO:0000256" key="5">
    <source>
        <dbReference type="ARBA" id="ARBA00022617"/>
    </source>
</evidence>
<dbReference type="SUPFAM" id="SSF49503">
    <property type="entry name" value="Cupredoxins"/>
    <property type="match status" value="1"/>
</dbReference>
<evidence type="ECO:0000256" key="3">
    <source>
        <dbReference type="ARBA" id="ARBA00012949"/>
    </source>
</evidence>
<feature type="domain" description="Cytochrome c" evidence="19">
    <location>
        <begin position="246"/>
        <end position="343"/>
    </location>
</feature>
<keyword evidence="7 16" id="KW-0812">Transmembrane</keyword>
<evidence type="ECO:0000256" key="12">
    <source>
        <dbReference type="ARBA" id="ARBA00023004"/>
    </source>
</evidence>
<comment type="subcellular location">
    <subcellularLocation>
        <location evidence="1">Membrane</location>
        <topology evidence="1">Multi-pass membrane protein</topology>
    </subcellularLocation>
</comment>
<dbReference type="InterPro" id="IPR014222">
    <property type="entry name" value="Cyt_c_oxidase_su2"/>
</dbReference>
<dbReference type="InterPro" id="IPR045187">
    <property type="entry name" value="CcO_II"/>
</dbReference>
<feature type="domain" description="Cytochrome oxidase subunit II transmembrane region profile" evidence="18">
    <location>
        <begin position="14"/>
        <end position="113"/>
    </location>
</feature>
<keyword evidence="4" id="KW-0813">Transport</keyword>
<dbReference type="PANTHER" id="PTHR22888">
    <property type="entry name" value="CYTOCHROME C OXIDASE, SUBUNIT II"/>
    <property type="match status" value="1"/>
</dbReference>
<keyword evidence="5" id="KW-0349">Heme</keyword>
<dbReference type="SUPFAM" id="SSF46626">
    <property type="entry name" value="Cytochrome c"/>
    <property type="match status" value="1"/>
</dbReference>
<evidence type="ECO:0000256" key="14">
    <source>
        <dbReference type="ARBA" id="ARBA00023136"/>
    </source>
</evidence>
<dbReference type="Gene3D" id="1.10.760.10">
    <property type="entry name" value="Cytochrome c-like domain"/>
    <property type="match status" value="1"/>
</dbReference>
<keyword evidence="12" id="KW-0408">Iron</keyword>
<evidence type="ECO:0000256" key="7">
    <source>
        <dbReference type="ARBA" id="ARBA00022692"/>
    </source>
</evidence>
<dbReference type="InterPro" id="IPR008972">
    <property type="entry name" value="Cupredoxin"/>
</dbReference>
<evidence type="ECO:0000256" key="2">
    <source>
        <dbReference type="ARBA" id="ARBA00007866"/>
    </source>
</evidence>
<dbReference type="Pfam" id="PF00034">
    <property type="entry name" value="Cytochrom_C"/>
    <property type="match status" value="1"/>
</dbReference>
<name>A0A6J7EA75_9ZZZZ</name>
<dbReference type="NCBIfam" id="TIGR02866">
    <property type="entry name" value="CoxB"/>
    <property type="match status" value="1"/>
</dbReference>
<organism evidence="20">
    <name type="scientific">freshwater metagenome</name>
    <dbReference type="NCBI Taxonomy" id="449393"/>
    <lineage>
        <taxon>unclassified sequences</taxon>
        <taxon>metagenomes</taxon>
        <taxon>ecological metagenomes</taxon>
    </lineage>
</organism>
<evidence type="ECO:0000259" key="17">
    <source>
        <dbReference type="PROSITE" id="PS50857"/>
    </source>
</evidence>
<evidence type="ECO:0000256" key="9">
    <source>
        <dbReference type="ARBA" id="ARBA00022967"/>
    </source>
</evidence>
<dbReference type="InterPro" id="IPR001505">
    <property type="entry name" value="Copper_CuA"/>
</dbReference>
<evidence type="ECO:0000256" key="6">
    <source>
        <dbReference type="ARBA" id="ARBA00022660"/>
    </source>
</evidence>
<keyword evidence="9" id="KW-1278">Translocase</keyword>
<keyword evidence="10" id="KW-0249">Electron transport</keyword>
<dbReference type="PROSITE" id="PS50857">
    <property type="entry name" value="COX2_CUA"/>
    <property type="match status" value="1"/>
</dbReference>
<dbReference type="GO" id="GO:0016020">
    <property type="term" value="C:membrane"/>
    <property type="evidence" value="ECO:0007669"/>
    <property type="project" value="UniProtKB-SubCell"/>
</dbReference>
<dbReference type="GO" id="GO:0005507">
    <property type="term" value="F:copper ion binding"/>
    <property type="evidence" value="ECO:0007669"/>
    <property type="project" value="InterPro"/>
</dbReference>
<dbReference type="PROSITE" id="PS51007">
    <property type="entry name" value="CYTC"/>
    <property type="match status" value="1"/>
</dbReference>
<dbReference type="InterPro" id="IPR009056">
    <property type="entry name" value="Cyt_c-like_dom"/>
</dbReference>
<evidence type="ECO:0000256" key="16">
    <source>
        <dbReference type="SAM" id="Phobius"/>
    </source>
</evidence>
<feature type="transmembrane region" description="Helical" evidence="16">
    <location>
        <begin position="37"/>
        <end position="65"/>
    </location>
</feature>
<gene>
    <name evidence="20" type="ORF">UFOPK3423_01118</name>
</gene>
<sequence>MFIAALVVASAVGIVLGLAINWFPAQGSSIAHRIDTFWDVLLIISVPIAVIVLGTVIFAIARWRVRPGEENLDGPPTHGSTRLEIIWTAIPTLIIAGLCAYATILLLDIQEAPAKNARVVKVTGQQFAWSFEMNEGGKKIASNVLYVPVGEQVTFKVRSKDVIHDFWVPEWRLKIDAVPGITTSYSITPIKTGSFQIVCAELCGLGHAYMRQRVIVVSPAQYEAWVRRVSQAAAPAAPAGSGGTQTASVDPKQLFVAGKPDTGALACGSCHVLKAAGTSGAVGPNLDTSLASDDRAAQIKEMIVAPNKEIVKGYGPNIMPANYGQTLTAQEIDALSAYIDQSVHGGK</sequence>
<dbReference type="InterPro" id="IPR036257">
    <property type="entry name" value="Cyt_c_oxidase_su2_TM_sf"/>
</dbReference>
<keyword evidence="6" id="KW-0679">Respiratory chain</keyword>
<evidence type="ECO:0000256" key="11">
    <source>
        <dbReference type="ARBA" id="ARBA00022989"/>
    </source>
</evidence>
<proteinExistence type="inferred from homology"/>